<feature type="binding site" evidence="16">
    <location>
        <position position="35"/>
    </location>
    <ligand>
        <name>Zn(2+)</name>
        <dbReference type="ChEBI" id="CHEBI:29105"/>
    </ligand>
</feature>
<dbReference type="InterPro" id="IPR036631">
    <property type="entry name" value="MGMT_N_sf"/>
</dbReference>
<evidence type="ECO:0000256" key="6">
    <source>
        <dbReference type="ARBA" id="ARBA00022723"/>
    </source>
</evidence>
<dbReference type="AlphaFoldDB" id="A0A0B2DAX0"/>
<evidence type="ECO:0000313" key="19">
    <source>
        <dbReference type="EMBL" id="SIQ00706.1"/>
    </source>
</evidence>
<feature type="active site" description="Nucleophile; methyl group acceptor from either O6-methylguanine or O4-methylthymine" evidence="15">
    <location>
        <position position="313"/>
    </location>
</feature>
<organism evidence="18 20">
    <name type="scientific">Pseudomonas flexibilis</name>
    <dbReference type="NCBI Taxonomy" id="706570"/>
    <lineage>
        <taxon>Bacteria</taxon>
        <taxon>Pseudomonadati</taxon>
        <taxon>Pseudomonadota</taxon>
        <taxon>Gammaproteobacteria</taxon>
        <taxon>Pseudomonadales</taxon>
        <taxon>Pseudomonadaceae</taxon>
        <taxon>Pseudomonas</taxon>
    </lineage>
</organism>
<dbReference type="Gene3D" id="3.30.160.70">
    <property type="entry name" value="Methylated DNA-protein cysteine methyltransferase domain"/>
    <property type="match status" value="1"/>
</dbReference>
<evidence type="ECO:0000256" key="3">
    <source>
        <dbReference type="ARBA" id="ARBA00011918"/>
    </source>
</evidence>
<dbReference type="EMBL" id="FTMC01000002">
    <property type="protein sequence ID" value="SIQ00706.1"/>
    <property type="molecule type" value="Genomic_DNA"/>
</dbReference>
<evidence type="ECO:0000256" key="1">
    <source>
        <dbReference type="ARBA" id="ARBA00001286"/>
    </source>
</evidence>
<proteinExistence type="inferred from homology"/>
<dbReference type="GO" id="GO:0008270">
    <property type="term" value="F:zinc ion binding"/>
    <property type="evidence" value="ECO:0007669"/>
    <property type="project" value="InterPro"/>
</dbReference>
<keyword evidence="7" id="KW-0227">DNA damage</keyword>
<dbReference type="NCBIfam" id="NF011964">
    <property type="entry name" value="PRK15435.1"/>
    <property type="match status" value="1"/>
</dbReference>
<dbReference type="GO" id="GO:0009893">
    <property type="term" value="P:positive regulation of metabolic process"/>
    <property type="evidence" value="ECO:0007669"/>
    <property type="project" value="UniProtKB-ARBA"/>
</dbReference>
<evidence type="ECO:0000256" key="11">
    <source>
        <dbReference type="ARBA" id="ARBA00023159"/>
    </source>
</evidence>
<comment type="similarity">
    <text evidence="2">Belongs to the MGMT family.</text>
</comment>
<evidence type="ECO:0000256" key="16">
    <source>
        <dbReference type="PIRSR" id="PIRSR000409-3"/>
    </source>
</evidence>
<dbReference type="PANTHER" id="PTHR10815">
    <property type="entry name" value="METHYLATED-DNA--PROTEIN-CYSTEINE METHYLTRANSFERASE"/>
    <property type="match status" value="1"/>
</dbReference>
<accession>A0A0B2DAX0</accession>
<dbReference type="PIRSF" id="PIRSF000409">
    <property type="entry name" value="Ada"/>
    <property type="match status" value="1"/>
</dbReference>
<dbReference type="PROSITE" id="PS01124">
    <property type="entry name" value="HTH_ARAC_FAMILY_2"/>
    <property type="match status" value="1"/>
</dbReference>
<reference evidence="18 20" key="1">
    <citation type="submission" date="2014-11" db="EMBL/GenBank/DDBJ databases">
        <title>Genome sequence of Pseudomonas tuomuerensis JCM 14085.</title>
        <authorList>
            <person name="Shin S.-K."/>
            <person name="Yi H."/>
        </authorList>
    </citation>
    <scope>NUCLEOTIDE SEQUENCE [LARGE SCALE GENOMIC DNA]</scope>
    <source>
        <strain evidence="18 20">JCM 14085</strain>
    </source>
</reference>
<dbReference type="CDD" id="cd06445">
    <property type="entry name" value="ATase"/>
    <property type="match status" value="1"/>
</dbReference>
<accession>A0A0B3BXJ7</accession>
<keyword evidence="20" id="KW-1185">Reference proteome</keyword>
<evidence type="ECO:0000256" key="14">
    <source>
        <dbReference type="ARBA" id="ARBA00049348"/>
    </source>
</evidence>
<dbReference type="InterPro" id="IPR036388">
    <property type="entry name" value="WH-like_DNA-bd_sf"/>
</dbReference>
<dbReference type="STRING" id="706570.PT85_12650"/>
<keyword evidence="13" id="KW-0234">DNA repair</keyword>
<keyword evidence="10" id="KW-0238">DNA-binding</keyword>
<keyword evidence="5 18" id="KW-0808">Transferase</keyword>
<dbReference type="EMBL" id="JTAK01000005">
    <property type="protein sequence ID" value="KHO64102.1"/>
    <property type="molecule type" value="Genomic_DNA"/>
</dbReference>
<evidence type="ECO:0000256" key="12">
    <source>
        <dbReference type="ARBA" id="ARBA00023163"/>
    </source>
</evidence>
<dbReference type="GO" id="GO:0003700">
    <property type="term" value="F:DNA-binding transcription factor activity"/>
    <property type="evidence" value="ECO:0007669"/>
    <property type="project" value="InterPro"/>
</dbReference>
<dbReference type="FunFam" id="1.10.10.10:FF:000214">
    <property type="entry name" value="Methylated-DNA--protein-cysteine methyltransferase"/>
    <property type="match status" value="1"/>
</dbReference>
<dbReference type="GO" id="GO:0003908">
    <property type="term" value="F:methylated-DNA-[protein]-cysteine S-methyltransferase activity"/>
    <property type="evidence" value="ECO:0007669"/>
    <property type="project" value="UniProtKB-EC"/>
</dbReference>
<dbReference type="Pfam" id="PF12833">
    <property type="entry name" value="HTH_18"/>
    <property type="match status" value="1"/>
</dbReference>
<dbReference type="InterPro" id="IPR008332">
    <property type="entry name" value="MethylG_MeTrfase_N"/>
</dbReference>
<keyword evidence="12" id="KW-0804">Transcription</keyword>
<name>A0A0B2DAX0_9PSED</name>
<evidence type="ECO:0000256" key="5">
    <source>
        <dbReference type="ARBA" id="ARBA00022679"/>
    </source>
</evidence>
<dbReference type="NCBIfam" id="TIGR00589">
    <property type="entry name" value="ogt"/>
    <property type="match status" value="1"/>
</dbReference>
<dbReference type="SUPFAM" id="SSF46689">
    <property type="entry name" value="Homeodomain-like"/>
    <property type="match status" value="1"/>
</dbReference>
<dbReference type="InterPro" id="IPR014048">
    <property type="entry name" value="MethylDNA_cys_MeTrfase_DNA-bd"/>
</dbReference>
<dbReference type="GO" id="GO:0006281">
    <property type="term" value="P:DNA repair"/>
    <property type="evidence" value="ECO:0007669"/>
    <property type="project" value="UniProtKB-KW"/>
</dbReference>
<evidence type="ECO:0000256" key="8">
    <source>
        <dbReference type="ARBA" id="ARBA00022833"/>
    </source>
</evidence>
<dbReference type="InterPro" id="IPR018060">
    <property type="entry name" value="HTH_AraC"/>
</dbReference>
<feature type="binding site" evidence="16">
    <location>
        <position position="62"/>
    </location>
    <ligand>
        <name>Zn(2+)</name>
        <dbReference type="ChEBI" id="CHEBI:29105"/>
    </ligand>
</feature>
<comment type="catalytic activity">
    <reaction evidence="1">
        <text>a 4-O-methyl-thymidine in DNA + L-cysteinyl-[protein] = a thymidine in DNA + S-methyl-L-cysteinyl-[protein]</text>
        <dbReference type="Rhea" id="RHEA:53428"/>
        <dbReference type="Rhea" id="RHEA-COMP:10131"/>
        <dbReference type="Rhea" id="RHEA-COMP:10132"/>
        <dbReference type="Rhea" id="RHEA-COMP:13555"/>
        <dbReference type="Rhea" id="RHEA-COMP:13556"/>
        <dbReference type="ChEBI" id="CHEBI:29950"/>
        <dbReference type="ChEBI" id="CHEBI:82612"/>
        <dbReference type="ChEBI" id="CHEBI:137386"/>
        <dbReference type="ChEBI" id="CHEBI:137387"/>
        <dbReference type="EC" id="2.1.1.63"/>
    </reaction>
</comment>
<evidence type="ECO:0000313" key="18">
    <source>
        <dbReference type="EMBL" id="KHO64102.1"/>
    </source>
</evidence>
<sequence>MNPQDPRWQSVLARDSGATFIYAVLTTGIYCRPGCPSRLPRPENIRFFASPDDAETAGYRPCRRCIVQDKRGQQLERITAACRRLELEPQVPDLHELARDAGLSPWHFHRLFKTHTGLTPRTYAAEQRARRLRATLEGGRPVTEALHAAGFGSSGRFYAAADDLLGMTPGRYRKGGARETIHYALGDSSLGKVLVGRSSRGICAILLGDDSEALLAELRGRFPKAELQPGEEGFETLIGQVIQLVENPRQGLALPLDIRGTVFQARVWQALRAIPPGTTLSYAQLAAQLDQPTAVRAVAGACAANSLAVAIPCHRIVRSDGELSGYRWGVARKRELLKRERQD</sequence>
<feature type="active site" description="Nucleophile; methyl group acceptor from methylphosphotriester" evidence="15">
    <location>
        <position position="31"/>
    </location>
</feature>
<feature type="domain" description="HTH araC/xylS-type" evidence="17">
    <location>
        <begin position="76"/>
        <end position="175"/>
    </location>
</feature>
<keyword evidence="6 16" id="KW-0479">Metal-binding</keyword>
<dbReference type="PANTHER" id="PTHR10815:SF14">
    <property type="entry name" value="BIFUNCTIONAL TRANSCRIPTIONAL ACTIVATOR_DNA REPAIR ENZYME ADA"/>
    <property type="match status" value="1"/>
</dbReference>
<protein>
    <recommendedName>
        <fullName evidence="3">methylated-DNA--[protein]-cysteine S-methyltransferase</fullName>
        <ecNumber evidence="3">2.1.1.63</ecNumber>
    </recommendedName>
</protein>
<evidence type="ECO:0000256" key="10">
    <source>
        <dbReference type="ARBA" id="ARBA00023125"/>
    </source>
</evidence>
<evidence type="ECO:0000256" key="15">
    <source>
        <dbReference type="PIRSR" id="PIRSR000409-1"/>
    </source>
</evidence>
<evidence type="ECO:0000313" key="20">
    <source>
        <dbReference type="Proteomes" id="UP000030980"/>
    </source>
</evidence>
<comment type="cofactor">
    <cofactor evidence="16">
        <name>Zn(2+)</name>
        <dbReference type="ChEBI" id="CHEBI:29105"/>
    </cofactor>
    <text evidence="16">Binds 1 zinc ion per subunit.</text>
</comment>
<evidence type="ECO:0000256" key="7">
    <source>
        <dbReference type="ARBA" id="ARBA00022763"/>
    </source>
</evidence>
<dbReference type="Gene3D" id="1.10.10.60">
    <property type="entry name" value="Homeodomain-like"/>
    <property type="match status" value="1"/>
</dbReference>
<dbReference type="InterPro" id="IPR001497">
    <property type="entry name" value="MethylDNA_cys_MeTrfase_AS"/>
</dbReference>
<dbReference type="OrthoDB" id="9802228at2"/>
<evidence type="ECO:0000256" key="4">
    <source>
        <dbReference type="ARBA" id="ARBA00022603"/>
    </source>
</evidence>
<keyword evidence="9" id="KW-0805">Transcription regulation</keyword>
<keyword evidence="4 18" id="KW-0489">Methyltransferase</keyword>
<feature type="binding site" evidence="16">
    <location>
        <position position="31"/>
    </location>
    <ligand>
        <name>Zn(2+)</name>
        <dbReference type="ChEBI" id="CHEBI:29105"/>
    </ligand>
</feature>
<dbReference type="InterPro" id="IPR016221">
    <property type="entry name" value="Bifunct_regulatory_prot_Ada"/>
</dbReference>
<reference evidence="19 21" key="2">
    <citation type="submission" date="2017-01" db="EMBL/GenBank/DDBJ databases">
        <authorList>
            <person name="Mah S.A."/>
            <person name="Swanson W.J."/>
            <person name="Moy G.W."/>
            <person name="Vacquier V.D."/>
        </authorList>
    </citation>
    <scope>NUCLEOTIDE SEQUENCE [LARGE SCALE GENOMIC DNA]</scope>
    <source>
        <strain evidence="19 21">ATCC 29606</strain>
    </source>
</reference>
<dbReference type="GO" id="GO:0043565">
    <property type="term" value="F:sequence-specific DNA binding"/>
    <property type="evidence" value="ECO:0007669"/>
    <property type="project" value="InterPro"/>
</dbReference>
<dbReference type="GO" id="GO:0032259">
    <property type="term" value="P:methylation"/>
    <property type="evidence" value="ECO:0007669"/>
    <property type="project" value="UniProtKB-KW"/>
</dbReference>
<keyword evidence="8 16" id="KW-0862">Zinc</keyword>
<dbReference type="EC" id="2.1.1.63" evidence="3"/>
<dbReference type="Proteomes" id="UP000186079">
    <property type="component" value="Unassembled WGS sequence"/>
</dbReference>
<dbReference type="PROSITE" id="PS00041">
    <property type="entry name" value="HTH_ARAC_FAMILY_1"/>
    <property type="match status" value="2"/>
</dbReference>
<dbReference type="SUPFAM" id="SSF53155">
    <property type="entry name" value="Methylated DNA-protein cysteine methyltransferase domain"/>
    <property type="match status" value="1"/>
</dbReference>
<dbReference type="InterPro" id="IPR035451">
    <property type="entry name" value="Ada-like_dom_sf"/>
</dbReference>
<gene>
    <name evidence="18" type="ORF">PT85_12650</name>
    <name evidence="19" type="ORF">SAMN05421672_10263</name>
</gene>
<dbReference type="RefSeq" id="WP_039560322.1">
    <property type="nucleotide sequence ID" value="NZ_FMUP01000003.1"/>
</dbReference>
<dbReference type="InterPro" id="IPR004026">
    <property type="entry name" value="Ada_DNA_repair_Zn-bd"/>
</dbReference>
<dbReference type="SMART" id="SM00342">
    <property type="entry name" value="HTH_ARAC"/>
    <property type="match status" value="1"/>
</dbReference>
<feature type="binding site" evidence="16">
    <location>
        <position position="65"/>
    </location>
    <ligand>
        <name>Zn(2+)</name>
        <dbReference type="ChEBI" id="CHEBI:29105"/>
    </ligand>
</feature>
<dbReference type="InterPro" id="IPR036217">
    <property type="entry name" value="MethylDNA_cys_MeTrfase_DNAb"/>
</dbReference>
<evidence type="ECO:0000256" key="13">
    <source>
        <dbReference type="ARBA" id="ARBA00023204"/>
    </source>
</evidence>
<dbReference type="Pfam" id="PF01035">
    <property type="entry name" value="DNA_binding_1"/>
    <property type="match status" value="1"/>
</dbReference>
<evidence type="ECO:0000256" key="9">
    <source>
        <dbReference type="ARBA" id="ARBA00023015"/>
    </source>
</evidence>
<dbReference type="InterPro" id="IPR009057">
    <property type="entry name" value="Homeodomain-like_sf"/>
</dbReference>
<dbReference type="SUPFAM" id="SSF46767">
    <property type="entry name" value="Methylated DNA-protein cysteine methyltransferase, C-terminal domain"/>
    <property type="match status" value="1"/>
</dbReference>
<dbReference type="PROSITE" id="PS00374">
    <property type="entry name" value="MGMT"/>
    <property type="match status" value="1"/>
</dbReference>
<evidence type="ECO:0000313" key="21">
    <source>
        <dbReference type="Proteomes" id="UP000186079"/>
    </source>
</evidence>
<keyword evidence="11" id="KW-0010">Activator</keyword>
<dbReference type="Pfam" id="PF02870">
    <property type="entry name" value="Methyltransf_1N"/>
    <property type="match status" value="1"/>
</dbReference>
<dbReference type="Gene3D" id="1.10.10.10">
    <property type="entry name" value="Winged helix-like DNA-binding domain superfamily/Winged helix DNA-binding domain"/>
    <property type="match status" value="1"/>
</dbReference>
<dbReference type="PATRIC" id="fig|706570.3.peg.1217"/>
<dbReference type="SUPFAM" id="SSF57884">
    <property type="entry name" value="Ada DNA repair protein, N-terminal domain (N-Ada 10)"/>
    <property type="match status" value="1"/>
</dbReference>
<evidence type="ECO:0000259" key="17">
    <source>
        <dbReference type="PROSITE" id="PS01124"/>
    </source>
</evidence>
<dbReference type="Pfam" id="PF02805">
    <property type="entry name" value="Ada_Zn_binding"/>
    <property type="match status" value="1"/>
</dbReference>
<comment type="catalytic activity">
    <reaction evidence="14">
        <text>a 6-O-methyl-2'-deoxyguanosine in DNA + L-cysteinyl-[protein] = S-methyl-L-cysteinyl-[protein] + a 2'-deoxyguanosine in DNA</text>
        <dbReference type="Rhea" id="RHEA:24000"/>
        <dbReference type="Rhea" id="RHEA-COMP:10131"/>
        <dbReference type="Rhea" id="RHEA-COMP:10132"/>
        <dbReference type="Rhea" id="RHEA-COMP:11367"/>
        <dbReference type="Rhea" id="RHEA-COMP:11368"/>
        <dbReference type="ChEBI" id="CHEBI:29950"/>
        <dbReference type="ChEBI" id="CHEBI:82612"/>
        <dbReference type="ChEBI" id="CHEBI:85445"/>
        <dbReference type="ChEBI" id="CHEBI:85448"/>
        <dbReference type="EC" id="2.1.1.63"/>
    </reaction>
</comment>
<dbReference type="InterPro" id="IPR018062">
    <property type="entry name" value="HTH_AraC-typ_CS"/>
</dbReference>
<evidence type="ECO:0000256" key="2">
    <source>
        <dbReference type="ARBA" id="ARBA00008711"/>
    </source>
</evidence>
<dbReference type="Proteomes" id="UP000030980">
    <property type="component" value="Unassembled WGS sequence"/>
</dbReference>
<dbReference type="Gene3D" id="3.40.10.10">
    <property type="entry name" value="DNA Methylphosphotriester Repair Domain"/>
    <property type="match status" value="1"/>
</dbReference>